<dbReference type="AlphaFoldDB" id="A0A285U273"/>
<comment type="similarity">
    <text evidence="1">Belongs to the AHA1 family.</text>
</comment>
<dbReference type="InterPro" id="IPR023393">
    <property type="entry name" value="START-like_dom_sf"/>
</dbReference>
<keyword evidence="4" id="KW-1185">Reference proteome</keyword>
<dbReference type="InterPro" id="IPR013538">
    <property type="entry name" value="ASHA1/2-like_C"/>
</dbReference>
<name>A0A285U273_9BACL</name>
<dbReference type="Pfam" id="PF08327">
    <property type="entry name" value="AHSA1"/>
    <property type="match status" value="1"/>
</dbReference>
<evidence type="ECO:0000313" key="3">
    <source>
        <dbReference type="EMBL" id="SOC36034.1"/>
    </source>
</evidence>
<dbReference type="EMBL" id="OBQC01000002">
    <property type="protein sequence ID" value="SOC36034.1"/>
    <property type="molecule type" value="Genomic_DNA"/>
</dbReference>
<protein>
    <submittedName>
        <fullName evidence="3">Activator of Hsp90 ATPase-like protein</fullName>
    </submittedName>
</protein>
<evidence type="ECO:0000256" key="1">
    <source>
        <dbReference type="ARBA" id="ARBA00006817"/>
    </source>
</evidence>
<evidence type="ECO:0000259" key="2">
    <source>
        <dbReference type="Pfam" id="PF08327"/>
    </source>
</evidence>
<evidence type="ECO:0000313" key="4">
    <source>
        <dbReference type="Proteomes" id="UP000219252"/>
    </source>
</evidence>
<feature type="domain" description="Activator of Hsp90 ATPase homologue 1/2-like C-terminal" evidence="2">
    <location>
        <begin position="24"/>
        <end position="86"/>
    </location>
</feature>
<sequence length="88" mass="10510">MTIATLTKNGTKFTAEYVNEFHQPTEKVWDSITNNEHFKKWMAHLEIVDMRKDGKMLFHYNDGSDKFEEMKITDFEDQSVIEFEWGEV</sequence>
<gene>
    <name evidence="3" type="ORF">SAMN05877842_10267</name>
</gene>
<organism evidence="3 4">
    <name type="scientific">Ureibacillus acetophenoni</name>
    <dbReference type="NCBI Taxonomy" id="614649"/>
    <lineage>
        <taxon>Bacteria</taxon>
        <taxon>Bacillati</taxon>
        <taxon>Bacillota</taxon>
        <taxon>Bacilli</taxon>
        <taxon>Bacillales</taxon>
        <taxon>Caryophanaceae</taxon>
        <taxon>Ureibacillus</taxon>
    </lineage>
</organism>
<accession>A0A285U273</accession>
<reference evidence="4" key="1">
    <citation type="submission" date="2017-08" db="EMBL/GenBank/DDBJ databases">
        <authorList>
            <person name="Varghese N."/>
            <person name="Submissions S."/>
        </authorList>
    </citation>
    <scope>NUCLEOTIDE SEQUENCE [LARGE SCALE GENOMIC DNA]</scope>
    <source>
        <strain evidence="4">JC23</strain>
    </source>
</reference>
<dbReference type="Proteomes" id="UP000219252">
    <property type="component" value="Unassembled WGS sequence"/>
</dbReference>
<dbReference type="Gene3D" id="3.30.530.20">
    <property type="match status" value="1"/>
</dbReference>
<dbReference type="SUPFAM" id="SSF55961">
    <property type="entry name" value="Bet v1-like"/>
    <property type="match status" value="1"/>
</dbReference>
<proteinExistence type="inferred from homology"/>
<dbReference type="RefSeq" id="WP_170949392.1">
    <property type="nucleotide sequence ID" value="NZ_OBQC01000002.1"/>
</dbReference>